<dbReference type="SUPFAM" id="SSF161098">
    <property type="entry name" value="MetI-like"/>
    <property type="match status" value="1"/>
</dbReference>
<dbReference type="Proteomes" id="UP000242850">
    <property type="component" value="Unassembled WGS sequence"/>
</dbReference>
<dbReference type="RefSeq" id="WP_103895564.1">
    <property type="nucleotide sequence ID" value="NZ_FNUK01000005.1"/>
</dbReference>
<gene>
    <name evidence="7" type="ORF">SAMN05660865_00557</name>
</gene>
<reference evidence="8" key="1">
    <citation type="submission" date="2016-10" db="EMBL/GenBank/DDBJ databases">
        <authorList>
            <person name="Varghese N."/>
            <person name="Submissions S."/>
        </authorList>
    </citation>
    <scope>NUCLEOTIDE SEQUENCE [LARGE SCALE GENOMIC DNA]</scope>
    <source>
        <strain evidence="8">DSM 5463</strain>
    </source>
</reference>
<evidence type="ECO:0000256" key="3">
    <source>
        <dbReference type="ARBA" id="ARBA00022989"/>
    </source>
</evidence>
<feature type="transmembrane region" description="Helical" evidence="5">
    <location>
        <begin position="199"/>
        <end position="227"/>
    </location>
</feature>
<comment type="similarity">
    <text evidence="5">Belongs to the binding-protein-dependent transport system permease family.</text>
</comment>
<organism evidence="7 8">
    <name type="scientific">Caloramator fervidus</name>
    <dbReference type="NCBI Taxonomy" id="29344"/>
    <lineage>
        <taxon>Bacteria</taxon>
        <taxon>Bacillati</taxon>
        <taxon>Bacillota</taxon>
        <taxon>Clostridia</taxon>
        <taxon>Eubacteriales</taxon>
        <taxon>Clostridiaceae</taxon>
        <taxon>Caloramator</taxon>
    </lineage>
</organism>
<dbReference type="Gene3D" id="1.10.3720.10">
    <property type="entry name" value="MetI-like"/>
    <property type="match status" value="1"/>
</dbReference>
<feature type="domain" description="ABC transmembrane type-1" evidence="6">
    <location>
        <begin position="66"/>
        <end position="280"/>
    </location>
</feature>
<evidence type="ECO:0000256" key="2">
    <source>
        <dbReference type="ARBA" id="ARBA00022692"/>
    </source>
</evidence>
<feature type="transmembrane region" description="Helical" evidence="5">
    <location>
        <begin position="12"/>
        <end position="34"/>
    </location>
</feature>
<dbReference type="InterPro" id="IPR052730">
    <property type="entry name" value="Sugar_ABC_transporter"/>
</dbReference>
<evidence type="ECO:0000313" key="7">
    <source>
        <dbReference type="EMBL" id="SEF58982.1"/>
    </source>
</evidence>
<accession>A0A1H5T812</accession>
<evidence type="ECO:0000313" key="8">
    <source>
        <dbReference type="Proteomes" id="UP000242850"/>
    </source>
</evidence>
<proteinExistence type="inferred from homology"/>
<dbReference type="PROSITE" id="PS50928">
    <property type="entry name" value="ABC_TM1"/>
    <property type="match status" value="1"/>
</dbReference>
<feature type="transmembrane region" description="Helical" evidence="5">
    <location>
        <begin position="261"/>
        <end position="285"/>
    </location>
</feature>
<evidence type="ECO:0000256" key="5">
    <source>
        <dbReference type="RuleBase" id="RU363032"/>
    </source>
</evidence>
<dbReference type="CDD" id="cd06261">
    <property type="entry name" value="TM_PBP2"/>
    <property type="match status" value="1"/>
</dbReference>
<evidence type="ECO:0000256" key="1">
    <source>
        <dbReference type="ARBA" id="ARBA00004141"/>
    </source>
</evidence>
<dbReference type="PANTHER" id="PTHR43759:SF1">
    <property type="entry name" value="GLUCOSE IMPORT SYSTEM PERMEASE PROTEIN GLCT"/>
    <property type="match status" value="1"/>
</dbReference>
<keyword evidence="3 5" id="KW-1133">Transmembrane helix</keyword>
<keyword evidence="8" id="KW-1185">Reference proteome</keyword>
<name>A0A1H5T812_9CLOT</name>
<dbReference type="EMBL" id="FNUK01000005">
    <property type="protein sequence ID" value="SEF58982.1"/>
    <property type="molecule type" value="Genomic_DNA"/>
</dbReference>
<dbReference type="InterPro" id="IPR035906">
    <property type="entry name" value="MetI-like_sf"/>
</dbReference>
<feature type="transmembrane region" description="Helical" evidence="5">
    <location>
        <begin position="155"/>
        <end position="178"/>
    </location>
</feature>
<keyword evidence="2 5" id="KW-0812">Transmembrane</keyword>
<dbReference type="InterPro" id="IPR000515">
    <property type="entry name" value="MetI-like"/>
</dbReference>
<keyword evidence="4 5" id="KW-0472">Membrane</keyword>
<dbReference type="AlphaFoldDB" id="A0A1H5T812"/>
<evidence type="ECO:0000259" key="6">
    <source>
        <dbReference type="PROSITE" id="PS50928"/>
    </source>
</evidence>
<protein>
    <submittedName>
        <fullName evidence="7">Putative spermidine/putrescine transport system permease protein</fullName>
    </submittedName>
</protein>
<sequence length="290" mass="33127">MGRIIKYFMPYILLLPVLLLIVFIFIAGIIFGALQSLGYFPAIGLKTFTLKYYKYIFKDPNFFSSLKFSLYTSFVSSFLAVVVGVLLAYFLLANSKKDLGFYNVYKIPIIVPHTVAALLVFVLFSQSGWIARILYRLGFIHNMTEFYPLVFDSKGIGVILAYIWKGAPFITLITYDILKKINDSYSKVALNLGANSFQVFWYVLLPLALPTILSGFIIIFAFSFGAFEIPYLLGPSNPKALPVLAYIYYKSIDLFERPYGMVINMCITFYSLIMVVLYVLVFQLIKKYKI</sequence>
<evidence type="ECO:0000256" key="4">
    <source>
        <dbReference type="ARBA" id="ARBA00023136"/>
    </source>
</evidence>
<dbReference type="GO" id="GO:0055085">
    <property type="term" value="P:transmembrane transport"/>
    <property type="evidence" value="ECO:0007669"/>
    <property type="project" value="InterPro"/>
</dbReference>
<dbReference type="Pfam" id="PF00528">
    <property type="entry name" value="BPD_transp_1"/>
    <property type="match status" value="1"/>
</dbReference>
<keyword evidence="5" id="KW-0813">Transport</keyword>
<dbReference type="OrthoDB" id="9785836at2"/>
<dbReference type="GO" id="GO:0005886">
    <property type="term" value="C:plasma membrane"/>
    <property type="evidence" value="ECO:0007669"/>
    <property type="project" value="UniProtKB-SubCell"/>
</dbReference>
<dbReference type="PANTHER" id="PTHR43759">
    <property type="entry name" value="TREHALOSE TRANSPORT SYSTEM PERMEASE PROTEIN SUGA"/>
    <property type="match status" value="1"/>
</dbReference>
<comment type="subcellular location">
    <subcellularLocation>
        <location evidence="5">Cell membrane</location>
        <topology evidence="5">Multi-pass membrane protein</topology>
    </subcellularLocation>
    <subcellularLocation>
        <location evidence="1">Membrane</location>
        <topology evidence="1">Multi-pass membrane protein</topology>
    </subcellularLocation>
</comment>
<feature type="transmembrane region" description="Helical" evidence="5">
    <location>
        <begin position="68"/>
        <end position="92"/>
    </location>
</feature>